<dbReference type="EMBL" id="AWWV01011397">
    <property type="protein sequence ID" value="OMO72700.1"/>
    <property type="molecule type" value="Genomic_DNA"/>
</dbReference>
<comment type="caution">
    <text evidence="2">The sequence shown here is derived from an EMBL/GenBank/DDBJ whole genome shotgun (WGS) entry which is preliminary data.</text>
</comment>
<gene>
    <name evidence="2" type="ORF">CCACVL1_17643</name>
</gene>
<dbReference type="Proteomes" id="UP000188268">
    <property type="component" value="Unassembled WGS sequence"/>
</dbReference>
<accession>A0A1R3HR49</accession>
<reference evidence="2 3" key="1">
    <citation type="submission" date="2013-09" db="EMBL/GenBank/DDBJ databases">
        <title>Corchorus capsularis genome sequencing.</title>
        <authorList>
            <person name="Alam M."/>
            <person name="Haque M.S."/>
            <person name="Islam M.S."/>
            <person name="Emdad E.M."/>
            <person name="Islam M.M."/>
            <person name="Ahmed B."/>
            <person name="Halim A."/>
            <person name="Hossen Q.M.M."/>
            <person name="Hossain M.Z."/>
            <person name="Ahmed R."/>
            <person name="Khan M.M."/>
            <person name="Islam R."/>
            <person name="Rashid M.M."/>
            <person name="Khan S.A."/>
            <person name="Rahman M.S."/>
            <person name="Alam M."/>
        </authorList>
    </citation>
    <scope>NUCLEOTIDE SEQUENCE [LARGE SCALE GENOMIC DNA]</scope>
    <source>
        <strain evidence="3">cv. CVL-1</strain>
        <tissue evidence="2">Whole seedling</tissue>
    </source>
</reference>
<sequence length="40" mass="4631">MEKLNGYDRERTRNPAATCEDRHVGSASIIKPEKHNNRHV</sequence>
<protein>
    <submittedName>
        <fullName evidence="2">Uncharacterized protein</fullName>
    </submittedName>
</protein>
<feature type="compositionally biased region" description="Basic and acidic residues" evidence="1">
    <location>
        <begin position="1"/>
        <end position="24"/>
    </location>
</feature>
<dbReference type="Gramene" id="OMO72700">
    <property type="protein sequence ID" value="OMO72700"/>
    <property type="gene ID" value="CCACVL1_17643"/>
</dbReference>
<proteinExistence type="predicted"/>
<name>A0A1R3HR49_COCAP</name>
<feature type="region of interest" description="Disordered" evidence="1">
    <location>
        <begin position="1"/>
        <end position="40"/>
    </location>
</feature>
<evidence type="ECO:0000256" key="1">
    <source>
        <dbReference type="SAM" id="MobiDB-lite"/>
    </source>
</evidence>
<evidence type="ECO:0000313" key="2">
    <source>
        <dbReference type="EMBL" id="OMO72700.1"/>
    </source>
</evidence>
<keyword evidence="3" id="KW-1185">Reference proteome</keyword>
<dbReference type="AlphaFoldDB" id="A0A1R3HR49"/>
<evidence type="ECO:0000313" key="3">
    <source>
        <dbReference type="Proteomes" id="UP000188268"/>
    </source>
</evidence>
<feature type="compositionally biased region" description="Basic and acidic residues" evidence="1">
    <location>
        <begin position="31"/>
        <end position="40"/>
    </location>
</feature>
<organism evidence="2 3">
    <name type="scientific">Corchorus capsularis</name>
    <name type="common">Jute</name>
    <dbReference type="NCBI Taxonomy" id="210143"/>
    <lineage>
        <taxon>Eukaryota</taxon>
        <taxon>Viridiplantae</taxon>
        <taxon>Streptophyta</taxon>
        <taxon>Embryophyta</taxon>
        <taxon>Tracheophyta</taxon>
        <taxon>Spermatophyta</taxon>
        <taxon>Magnoliopsida</taxon>
        <taxon>eudicotyledons</taxon>
        <taxon>Gunneridae</taxon>
        <taxon>Pentapetalae</taxon>
        <taxon>rosids</taxon>
        <taxon>malvids</taxon>
        <taxon>Malvales</taxon>
        <taxon>Malvaceae</taxon>
        <taxon>Grewioideae</taxon>
        <taxon>Apeibeae</taxon>
        <taxon>Corchorus</taxon>
    </lineage>
</organism>